<evidence type="ECO:0000313" key="12">
    <source>
        <dbReference type="Proteomes" id="UP000092462"/>
    </source>
</evidence>
<dbReference type="Gene3D" id="2.60.120.590">
    <property type="entry name" value="Alpha-ketoglutarate-dependent dioxygenase AlkB-like"/>
    <property type="match status" value="1"/>
</dbReference>
<evidence type="ECO:0000256" key="7">
    <source>
        <dbReference type="ARBA" id="ARBA00023004"/>
    </source>
</evidence>
<protein>
    <submittedName>
        <fullName evidence="11">Uncharacterized protein</fullName>
    </submittedName>
</protein>
<evidence type="ECO:0000256" key="5">
    <source>
        <dbReference type="ARBA" id="ARBA00022964"/>
    </source>
</evidence>
<comment type="subcellular location">
    <subcellularLocation>
        <location evidence="2">Nucleus</location>
    </subcellularLocation>
</comment>
<accession>A0A1B0DCE3</accession>
<dbReference type="InterPro" id="IPR008501">
    <property type="entry name" value="THOC7/Mft1"/>
</dbReference>
<evidence type="ECO:0000256" key="1">
    <source>
        <dbReference type="ARBA" id="ARBA00001954"/>
    </source>
</evidence>
<comment type="cofactor">
    <cofactor evidence="1">
        <name>Fe(2+)</name>
        <dbReference type="ChEBI" id="CHEBI:29033"/>
    </cofactor>
</comment>
<dbReference type="PANTHER" id="PTHR46030:SF1">
    <property type="entry name" value="ALPHA-KETOGLUTARATE-DEPENDENT DIOXYGENASE ALKB HOMOLOG 6"/>
    <property type="match status" value="1"/>
</dbReference>
<dbReference type="GO" id="GO:0051213">
    <property type="term" value="F:dioxygenase activity"/>
    <property type="evidence" value="ECO:0007669"/>
    <property type="project" value="UniProtKB-KW"/>
</dbReference>
<evidence type="ECO:0000256" key="2">
    <source>
        <dbReference type="ARBA" id="ARBA00004123"/>
    </source>
</evidence>
<dbReference type="GO" id="GO:0046872">
    <property type="term" value="F:metal ion binding"/>
    <property type="evidence" value="ECO:0007669"/>
    <property type="project" value="UniProtKB-KW"/>
</dbReference>
<keyword evidence="12" id="KW-1185">Reference proteome</keyword>
<evidence type="ECO:0000256" key="3">
    <source>
        <dbReference type="ARBA" id="ARBA00007879"/>
    </source>
</evidence>
<name>A0A1B0DCE3_PHLPP</name>
<comment type="similarity">
    <text evidence="3">Belongs to the alkB family.</text>
</comment>
<reference evidence="11" key="1">
    <citation type="submission" date="2022-08" db="UniProtKB">
        <authorList>
            <consortium name="EnsemblMetazoa"/>
        </authorList>
    </citation>
    <scope>IDENTIFICATION</scope>
    <source>
        <strain evidence="11">Israel</strain>
    </source>
</reference>
<dbReference type="EMBL" id="AJVK01030830">
    <property type="status" value="NOT_ANNOTATED_CDS"/>
    <property type="molecule type" value="Genomic_DNA"/>
</dbReference>
<dbReference type="GO" id="GO:0000445">
    <property type="term" value="C:THO complex part of transcription export complex"/>
    <property type="evidence" value="ECO:0007669"/>
    <property type="project" value="InterPro"/>
</dbReference>
<dbReference type="VEuPathDB" id="VectorBase:PPAPM1_002975"/>
<evidence type="ECO:0000256" key="6">
    <source>
        <dbReference type="ARBA" id="ARBA00023002"/>
    </source>
</evidence>
<keyword evidence="7" id="KW-0408">Iron</keyword>
<evidence type="ECO:0000256" key="10">
    <source>
        <dbReference type="SAM" id="MobiDB-lite"/>
    </source>
</evidence>
<keyword evidence="8" id="KW-0539">Nucleus</keyword>
<dbReference type="AlphaFoldDB" id="A0A1B0DCE3"/>
<dbReference type="Proteomes" id="UP000092462">
    <property type="component" value="Unassembled WGS sequence"/>
</dbReference>
<proteinExistence type="inferred from homology"/>
<dbReference type="VEuPathDB" id="VectorBase:PPAI005482"/>
<dbReference type="Pfam" id="PF13532">
    <property type="entry name" value="2OG-FeII_Oxy_2"/>
    <property type="match status" value="1"/>
</dbReference>
<feature type="region of interest" description="Disordered" evidence="10">
    <location>
        <begin position="293"/>
        <end position="332"/>
    </location>
</feature>
<sequence>MEKCPETVIYIPNFITSDEEKFILASVAAAPKPKWTQLLNRRLINYGGVPHKNGMIAEEMPRWLQTFVEKINNLGVLGDKKANHVLVNEYLPGQGIMPHTDGPLFHPVISTISCGSHTILRLQKTTVEVPEESEMQDILVEPRSLLLIKDDAYHDHMHSIEERLEDVIDDRVMNLSLCENTHEPGTVLTRNRRISLTIRHVPKTKRLHMQIEHSKENLVLAKKIRKNRMEYDVLSKVINQQPDRRKTLQQLDVVKEELNQLQETRGHLQRKLANRRKEFLVLMRSIKELQGTLLEDEDASDDEDNDIDMSPKYSPNSPMYKPYSPVFSGSSI</sequence>
<dbReference type="EnsemblMetazoa" id="PPAI005482-RA">
    <property type="protein sequence ID" value="PPAI005482-PA"/>
    <property type="gene ID" value="PPAI005482"/>
</dbReference>
<dbReference type="GO" id="GO:0006397">
    <property type="term" value="P:mRNA processing"/>
    <property type="evidence" value="ECO:0007669"/>
    <property type="project" value="InterPro"/>
</dbReference>
<evidence type="ECO:0000256" key="4">
    <source>
        <dbReference type="ARBA" id="ARBA00022723"/>
    </source>
</evidence>
<organism evidence="11 12">
    <name type="scientific">Phlebotomus papatasi</name>
    <name type="common">Sandfly</name>
    <dbReference type="NCBI Taxonomy" id="29031"/>
    <lineage>
        <taxon>Eukaryota</taxon>
        <taxon>Metazoa</taxon>
        <taxon>Ecdysozoa</taxon>
        <taxon>Arthropoda</taxon>
        <taxon>Hexapoda</taxon>
        <taxon>Insecta</taxon>
        <taxon>Pterygota</taxon>
        <taxon>Neoptera</taxon>
        <taxon>Endopterygota</taxon>
        <taxon>Diptera</taxon>
        <taxon>Nematocera</taxon>
        <taxon>Psychodoidea</taxon>
        <taxon>Psychodidae</taxon>
        <taxon>Phlebotomus</taxon>
        <taxon>Phlebotomus</taxon>
    </lineage>
</organism>
<keyword evidence="6" id="KW-0560">Oxidoreductase</keyword>
<evidence type="ECO:0000313" key="11">
    <source>
        <dbReference type="EnsemblMetazoa" id="PPAI005482-PA"/>
    </source>
</evidence>
<keyword evidence="9" id="KW-0175">Coiled coil</keyword>
<evidence type="ECO:0000256" key="9">
    <source>
        <dbReference type="SAM" id="Coils"/>
    </source>
</evidence>
<dbReference type="Pfam" id="PF05615">
    <property type="entry name" value="THOC7"/>
    <property type="match status" value="1"/>
</dbReference>
<dbReference type="SUPFAM" id="SSF51197">
    <property type="entry name" value="Clavaminate synthase-like"/>
    <property type="match status" value="1"/>
</dbReference>
<dbReference type="PROSITE" id="PS51471">
    <property type="entry name" value="FE2OG_OXY"/>
    <property type="match status" value="1"/>
</dbReference>
<feature type="compositionally biased region" description="Acidic residues" evidence="10">
    <location>
        <begin position="294"/>
        <end position="307"/>
    </location>
</feature>
<dbReference type="InterPro" id="IPR005123">
    <property type="entry name" value="Oxoglu/Fe-dep_dioxygenase_dom"/>
</dbReference>
<dbReference type="InterPro" id="IPR037151">
    <property type="entry name" value="AlkB-like_sf"/>
</dbReference>
<keyword evidence="5" id="KW-0223">Dioxygenase</keyword>
<evidence type="ECO:0000256" key="8">
    <source>
        <dbReference type="ARBA" id="ARBA00023242"/>
    </source>
</evidence>
<feature type="coiled-coil region" evidence="9">
    <location>
        <begin position="244"/>
        <end position="278"/>
    </location>
</feature>
<keyword evidence="4" id="KW-0479">Metal-binding</keyword>
<dbReference type="PANTHER" id="PTHR46030">
    <property type="entry name" value="ALPHA-KETOGLUTARATE-DEPENDENT DIOXYGENASE ALKB HOMOLOG 6"/>
    <property type="match status" value="1"/>
</dbReference>
<dbReference type="InterPro" id="IPR027450">
    <property type="entry name" value="AlkB-like"/>
</dbReference>
<dbReference type="InterPro" id="IPR032862">
    <property type="entry name" value="ALKBH6"/>
</dbReference>